<dbReference type="Pfam" id="PF13635">
    <property type="entry name" value="DUF4143"/>
    <property type="match status" value="1"/>
</dbReference>
<dbReference type="InterPro" id="IPR027417">
    <property type="entry name" value="P-loop_NTPase"/>
</dbReference>
<dbReference type="AlphaFoldDB" id="A0A142BVS5"/>
<reference evidence="3" key="2">
    <citation type="submission" date="2016-02" db="EMBL/GenBank/DDBJ databases">
        <authorList>
            <person name="Wen L."/>
            <person name="He K."/>
            <person name="Yang H."/>
        </authorList>
    </citation>
    <scope>NUCLEOTIDE SEQUENCE</scope>
</reference>
<sequence>MKLIERTAYLSEMLELADTPDIKVITGVRRSGKSKLLEALAQKISERQPDANIIRINYNLTDFEDILDYRSMEAYVEERYVPGRQNYLFIDEVQMCRSFEKAINSLHAREKYSIFVTGSNAFLQSSDLATLFVGRTYEIPVYPFSFREYLAYYPSQNIYDSLTSYISDGGMAGSYLYRTEEQKRRYIDSEVLNALVVRDIVSKYKLKNEQLLHALIDYLMDNVGNLTSIRSIADTLESNRTKADHKTIGKYVDALCKAFAFYRIRRYDIRGKRYLRSEDKYYLVDQSFRFARLGTKNMDYGRVLENIVAMELLRRGYEVYVGVLYKKEIDFVAIKQGEKLYIQVANSISEERTFEREVAPLLAVRDAYPKILIARTYQPEYQYEGIRIIDAADWLCGSNPQNQ</sequence>
<dbReference type="SUPFAM" id="SSF52540">
    <property type="entry name" value="P-loop containing nucleoside triphosphate hydrolases"/>
    <property type="match status" value="1"/>
</dbReference>
<dbReference type="PANTHER" id="PTHR33295:SF20">
    <property type="entry name" value="ATPASE"/>
    <property type="match status" value="1"/>
</dbReference>
<dbReference type="PANTHER" id="PTHR33295">
    <property type="entry name" value="ATPASE"/>
    <property type="match status" value="1"/>
</dbReference>
<name>A0A142BVS5_9BACT</name>
<accession>A0A142BVS5</accession>
<reference evidence="3" key="1">
    <citation type="journal article" date="2016" name="Appl. Environ. Microbiol.">
        <title>Diversity of the Tetracycline Mobilome within a Chinese Pig Manure Sample.</title>
        <authorList>
            <person name="Leclercq S.O."/>
            <person name="Wang C."/>
            <person name="Zhu Y."/>
            <person name="Wu H."/>
            <person name="Du X."/>
            <person name="Liu Z."/>
            <person name="Feng J."/>
        </authorList>
    </citation>
    <scope>NUCLEOTIDE SEQUENCE</scope>
</reference>
<dbReference type="InterPro" id="IPR041682">
    <property type="entry name" value="AAA_14"/>
</dbReference>
<dbReference type="Pfam" id="PF13173">
    <property type="entry name" value="AAA_14"/>
    <property type="match status" value="1"/>
</dbReference>
<evidence type="ECO:0000259" key="2">
    <source>
        <dbReference type="Pfam" id="PF13635"/>
    </source>
</evidence>
<evidence type="ECO:0000313" key="3">
    <source>
        <dbReference type="EMBL" id="AMP42213.1"/>
    </source>
</evidence>
<proteinExistence type="predicted"/>
<feature type="domain" description="DUF4143" evidence="2">
    <location>
        <begin position="198"/>
        <end position="344"/>
    </location>
</feature>
<protein>
    <submittedName>
        <fullName evidence="3">ATPase</fullName>
    </submittedName>
</protein>
<dbReference type="EMBL" id="KU736870">
    <property type="protein sequence ID" value="AMP42213.1"/>
    <property type="molecule type" value="Genomic_DNA"/>
</dbReference>
<organism evidence="3">
    <name type="scientific">uncultured bacterium IN-05</name>
    <dbReference type="NCBI Taxonomy" id="1805583"/>
    <lineage>
        <taxon>Bacteria</taxon>
        <taxon>environmental samples</taxon>
    </lineage>
</organism>
<dbReference type="InterPro" id="IPR025420">
    <property type="entry name" value="DUF4143"/>
</dbReference>
<dbReference type="Gene3D" id="3.40.50.300">
    <property type="entry name" value="P-loop containing nucleotide triphosphate hydrolases"/>
    <property type="match status" value="1"/>
</dbReference>
<feature type="domain" description="AAA" evidence="1">
    <location>
        <begin position="21"/>
        <end position="150"/>
    </location>
</feature>
<evidence type="ECO:0000259" key="1">
    <source>
        <dbReference type="Pfam" id="PF13173"/>
    </source>
</evidence>